<protein>
    <recommendedName>
        <fullName evidence="2">CxC2-like cysteine cluster KDZ transposase-associated domain-containing protein</fullName>
    </recommendedName>
</protein>
<evidence type="ECO:0000313" key="3">
    <source>
        <dbReference type="EMBL" id="KAJ7080436.1"/>
    </source>
</evidence>
<feature type="region of interest" description="Disordered" evidence="1">
    <location>
        <begin position="1046"/>
        <end position="1086"/>
    </location>
</feature>
<organism evidence="3 4">
    <name type="scientific">Mycena belliarum</name>
    <dbReference type="NCBI Taxonomy" id="1033014"/>
    <lineage>
        <taxon>Eukaryota</taxon>
        <taxon>Fungi</taxon>
        <taxon>Dikarya</taxon>
        <taxon>Basidiomycota</taxon>
        <taxon>Agaricomycotina</taxon>
        <taxon>Agaricomycetes</taxon>
        <taxon>Agaricomycetidae</taxon>
        <taxon>Agaricales</taxon>
        <taxon>Marasmiineae</taxon>
        <taxon>Mycenaceae</taxon>
        <taxon>Mycena</taxon>
    </lineage>
</organism>
<name>A0AAD6TW85_9AGAR</name>
<feature type="compositionally biased region" description="Basic and acidic residues" evidence="1">
    <location>
        <begin position="895"/>
        <end position="905"/>
    </location>
</feature>
<feature type="domain" description="CxC2-like cysteine cluster KDZ transposase-associated" evidence="2">
    <location>
        <begin position="197"/>
        <end position="305"/>
    </location>
</feature>
<dbReference type="PANTHER" id="PTHR33096:SF1">
    <property type="entry name" value="CXC1-LIKE CYSTEINE CLUSTER ASSOCIATED WITH KDZ TRANSPOSASES DOMAIN-CONTAINING PROTEIN"/>
    <property type="match status" value="1"/>
</dbReference>
<keyword evidence="4" id="KW-1185">Reference proteome</keyword>
<feature type="compositionally biased region" description="Acidic residues" evidence="1">
    <location>
        <begin position="1046"/>
        <end position="1056"/>
    </location>
</feature>
<evidence type="ECO:0000256" key="1">
    <source>
        <dbReference type="SAM" id="MobiDB-lite"/>
    </source>
</evidence>
<gene>
    <name evidence="3" type="ORF">B0H15DRAFT_924414</name>
</gene>
<evidence type="ECO:0000313" key="4">
    <source>
        <dbReference type="Proteomes" id="UP001222325"/>
    </source>
</evidence>
<feature type="region of interest" description="Disordered" evidence="1">
    <location>
        <begin position="86"/>
        <end position="114"/>
    </location>
</feature>
<proteinExistence type="predicted"/>
<dbReference type="AlphaFoldDB" id="A0AAD6TW85"/>
<evidence type="ECO:0000259" key="2">
    <source>
        <dbReference type="Pfam" id="PF18803"/>
    </source>
</evidence>
<dbReference type="CDD" id="cd19757">
    <property type="entry name" value="Bbox1"/>
    <property type="match status" value="1"/>
</dbReference>
<sequence length="1086" mass="122566">MPKRRKPVDRVVAPHGVFQELGASVAEAGPSQPRLTTGILREKTHLREDGSVRQDRGAVVNVLGSADNQPAAKLLPDVRRERDAGPVYDAYDIGDSGGLDSDDEEGRSLRDSDDPLRQWAQDHLTAYLAEMLRLEGRGDHRDFPVCECGKGAADHRCSDCLSGGELLCSACVLARHRRLPFHRIEFWTGAMFTPITLKAMGLRIQLGHWHGRERRCAVPRPADGDDFVIVDSTGVHEVGLDYCGCGQGGADTVQLVRARLFPATTTSPRTAASFAVLHQFQLLSFESKCSGYEFYNSLARLTDNTRNKPNKDRYHEFLRMTREWRHVKMVKRAGRGNDPRGIAGTEPASCALLCPACPHPGKNLPPGWKDVPEERQFLYALFLAIDANFRLKRKDVSSEEKDPGLNKGWAFFCEVTAYMKHVAANWHQKQDRSHCVAHDAVDKPDRESRGTASSGIGTVDCARHNMKRPNGVGDLQLGERYLNMDYMFFKSIVGTELVRFFVSYDIVCQWHINIWNRMLQYKNEELLLDGRGKFVTFLIPKFHLPAHIEACNLRFSFNLTRDVGMTDGEAPERGWADVNPLANSTVEMGPGSRRDTLDDKFNDSNYKKIVALGNSLRAKTERAVPEMVKTTLALADMDASIGPDAVQEWTAMAVRWEADPDAPNPFDTIHKDDHLAKVRRELAAEAAGREAAGEEDTTAIRGDMHITELLSMGLQLEEQQRILAFDISATGLHPTDNQQRGMVERTAKLRRKIVAWIDLEEKFHPELILVRELEDHARTPAPGSGSAVPSCTTDTMLHEYRLRVGQGNETLHEVRRLLLVRTHLYKLKDRYSRGVRANMRSDAKISALNDRIRRAAAQYRAARRALQALGRVLKRHEWERSLQDLKEEDVRGLPRARFGDQERQAGKKAKRKTKRARTAARKEAERPLSWIWLAQPGHDPGDQEAMTEGVRIEWAKARARCMRWTEEVDLLEEEMRRVGQFMRWRSRWWNDRVGLRELPEGAQLEGETAYALGQAAIQAGLADRFERDWKDLPELIRRGRVGEVEGDVVSDDESENGDGVLAVDDGVETPWGTPDHEYMPGGKRLP</sequence>
<dbReference type="EMBL" id="JARJCN010000055">
    <property type="protein sequence ID" value="KAJ7080436.1"/>
    <property type="molecule type" value="Genomic_DNA"/>
</dbReference>
<dbReference type="InterPro" id="IPR041457">
    <property type="entry name" value="CxC2_KDZ-assoc"/>
</dbReference>
<accession>A0AAD6TW85</accession>
<feature type="region of interest" description="Disordered" evidence="1">
    <location>
        <begin position="895"/>
        <end position="923"/>
    </location>
</feature>
<dbReference type="Pfam" id="PF18803">
    <property type="entry name" value="CxC2"/>
    <property type="match status" value="1"/>
</dbReference>
<comment type="caution">
    <text evidence="3">The sequence shown here is derived from an EMBL/GenBank/DDBJ whole genome shotgun (WGS) entry which is preliminary data.</text>
</comment>
<dbReference type="Proteomes" id="UP001222325">
    <property type="component" value="Unassembled WGS sequence"/>
</dbReference>
<reference evidence="3" key="1">
    <citation type="submission" date="2023-03" db="EMBL/GenBank/DDBJ databases">
        <title>Massive genome expansion in bonnet fungi (Mycena s.s.) driven by repeated elements and novel gene families across ecological guilds.</title>
        <authorList>
            <consortium name="Lawrence Berkeley National Laboratory"/>
            <person name="Harder C.B."/>
            <person name="Miyauchi S."/>
            <person name="Viragh M."/>
            <person name="Kuo A."/>
            <person name="Thoen E."/>
            <person name="Andreopoulos B."/>
            <person name="Lu D."/>
            <person name="Skrede I."/>
            <person name="Drula E."/>
            <person name="Henrissat B."/>
            <person name="Morin E."/>
            <person name="Kohler A."/>
            <person name="Barry K."/>
            <person name="LaButti K."/>
            <person name="Morin E."/>
            <person name="Salamov A."/>
            <person name="Lipzen A."/>
            <person name="Mereny Z."/>
            <person name="Hegedus B."/>
            <person name="Baldrian P."/>
            <person name="Stursova M."/>
            <person name="Weitz H."/>
            <person name="Taylor A."/>
            <person name="Grigoriev I.V."/>
            <person name="Nagy L.G."/>
            <person name="Martin F."/>
            <person name="Kauserud H."/>
        </authorList>
    </citation>
    <scope>NUCLEOTIDE SEQUENCE</scope>
    <source>
        <strain evidence="3">CBHHK173m</strain>
    </source>
</reference>
<dbReference type="InterPro" id="IPR040521">
    <property type="entry name" value="KDZ"/>
</dbReference>
<dbReference type="Pfam" id="PF18758">
    <property type="entry name" value="KDZ"/>
    <property type="match status" value="1"/>
</dbReference>
<feature type="compositionally biased region" description="Basic residues" evidence="1">
    <location>
        <begin position="906"/>
        <end position="919"/>
    </location>
</feature>
<dbReference type="PANTHER" id="PTHR33096">
    <property type="entry name" value="CXC2 DOMAIN-CONTAINING PROTEIN"/>
    <property type="match status" value="1"/>
</dbReference>